<protein>
    <submittedName>
        <fullName evidence="1">Uncharacterized protein</fullName>
    </submittedName>
</protein>
<evidence type="ECO:0000313" key="2">
    <source>
        <dbReference type="Proteomes" id="UP000294847"/>
    </source>
</evidence>
<sequence>MFVYYLTYFTSIAKSGTTRPPLVQLTFSAPSAPVGGSKLPYLPDCPAFE</sequence>
<dbReference type="Proteomes" id="UP000294847">
    <property type="component" value="Chromosome 4"/>
</dbReference>
<dbReference type="EMBL" id="CP034207">
    <property type="protein sequence ID" value="QBZ61212.1"/>
    <property type="molecule type" value="Genomic_DNA"/>
</dbReference>
<evidence type="ECO:0000313" key="1">
    <source>
        <dbReference type="EMBL" id="QBZ61212.1"/>
    </source>
</evidence>
<dbReference type="AlphaFoldDB" id="A0A4P7NGX0"/>
<name>A0A4P7NGX0_PYROR</name>
<proteinExistence type="predicted"/>
<organism evidence="1 2">
    <name type="scientific">Pyricularia oryzae</name>
    <name type="common">Rice blast fungus</name>
    <name type="synonym">Magnaporthe oryzae</name>
    <dbReference type="NCBI Taxonomy" id="318829"/>
    <lineage>
        <taxon>Eukaryota</taxon>
        <taxon>Fungi</taxon>
        <taxon>Dikarya</taxon>
        <taxon>Ascomycota</taxon>
        <taxon>Pezizomycotina</taxon>
        <taxon>Sordariomycetes</taxon>
        <taxon>Sordariomycetidae</taxon>
        <taxon>Magnaporthales</taxon>
        <taxon>Pyriculariaceae</taxon>
        <taxon>Pyricularia</taxon>
    </lineage>
</organism>
<gene>
    <name evidence="1" type="ORF">PoMZ_08160</name>
</gene>
<accession>A0A4P7NGX0</accession>
<reference evidence="1 2" key="1">
    <citation type="journal article" date="2019" name="Mol. Biol. Evol.">
        <title>Blast fungal genomes show frequent chromosomal changes, gene gains and losses, and effector gene turnover.</title>
        <authorList>
            <person name="Gomez Luciano L.B."/>
            <person name="Jason Tsai I."/>
            <person name="Chuma I."/>
            <person name="Tosa Y."/>
            <person name="Chen Y.H."/>
            <person name="Li J.Y."/>
            <person name="Li M.Y."/>
            <person name="Jade Lu M.Y."/>
            <person name="Nakayashiki H."/>
            <person name="Li W.H."/>
        </authorList>
    </citation>
    <scope>NUCLEOTIDE SEQUENCE [LARGE SCALE GENOMIC DNA]</scope>
    <source>
        <strain evidence="1">MZ5-1-6</strain>
    </source>
</reference>